<dbReference type="STRING" id="321146.A0A139HGQ0"/>
<evidence type="ECO:0000256" key="2">
    <source>
        <dbReference type="ARBA" id="ARBA00022737"/>
    </source>
</evidence>
<dbReference type="Proteomes" id="UP000070133">
    <property type="component" value="Unassembled WGS sequence"/>
</dbReference>
<dbReference type="PANTHER" id="PTHR12436:SF4">
    <property type="entry name" value="LEUKOCYTE RECEPTOR CLUSTER MEMBER 8"/>
    <property type="match status" value="1"/>
</dbReference>
<dbReference type="InterPro" id="IPR036028">
    <property type="entry name" value="SH3-like_dom_sf"/>
</dbReference>
<accession>A0A139HGQ0</accession>
<dbReference type="SMART" id="SM00312">
    <property type="entry name" value="PX"/>
    <property type="match status" value="1"/>
</dbReference>
<dbReference type="InterPro" id="IPR035549">
    <property type="entry name" value="Bem1/Scd2_SH3_2"/>
</dbReference>
<sequence>MTVQPSYTAVETRRTLAKEPAPAAAPTKATQFPPAVVEYVQRAFFEFNRHKDEPAFSGISDADIRTKLQSVVKEAADSGTTGDRDWSTYPLPHQLIVQERQQAALQSAQSAILANINKHNEAMRNAELLSSEANSKKRKSPDQDVFDENHQAVTPPWKKKDSKQVSIADRITASTKKQNKKTKDNGKANGWFDKSQEALERRKQRFGRALSPDSPSDFMSSRDDSPAAAGHMGPIVGTCEVLEKNYFRLTAPPNPNTVRPLPVLEKALDHVIQKWRSTKDYTYVCDQFKSLRQDLTVQRIKNKFTIRVYEVHARIALEKKDLGEYNQCQTQLRVLYRMKLGENGGSGGQQDEFTAYRILYLLYTRSRVDMNNMLADLTTADKKGAYVQHALKVRSALASGNYHKFFKLYDEANDRAMVPYLMDMFVERERLAAMAVISRAYKPDVSSKFLAKELAFSVDDEDSVFEADHIRSCLDFITRYGGQSLLEEKNEDMRVNTGKAGNLFEVAKQRDKEHASAHAHVHYVHYVHHHLPLLLHHHDSASTTSQPRSLVNTHCCHVPHPPHSRPNRTEAFGHLEAEQQFPDKAAATASPQTLGIRRQITDSDTGRTHSLFTARLRHSLLCYNCAAALSPTASATASASASHIVDRRRAGIMKFRRSVKSDKHDSANKSVQISIPQKDAIAIEPPKKVIKAVYDYNAPPGTDIYLSFSAGDFLHVVSRENDSEWYEACNPLRAERGLVPVKYFENVGKTVRDSADSSTSITSTTHDSGYAEGSTPPSHIHTAPAPTSAPRMSASAPAHARAKSFGKNPAGIYGVVSYDFHAERPDELDAKEGEAIIVIAQSNPEWFVAKPITRLGGPGLIPVSFIEIRDMTTGQAVPDAVDAVQKAGIPRVEEWKKMAAEYKNTSIPLGTVSTSGVASIQQGMDRMSLGNGFQNGHARSNSYNTQQQQNLFAPVRASVPRYTFADDKFHFVVECKLSNGLHWDLSRIYEDFYELQINLINAFPEEAGQVSGKPRILPYMPGPVKFVTDNITEGRRSNLDEYLRDLLRLPSHVTCSSLVRNFFSPREGDYEVDPQAVNLDDHARPADPRDRYSQASQGSQQVQNQNPYHQQQARPPPPPAGHQYSQSQASIGPYGHQRGRQSQANASLQSQSPPNAPGLPVQPQRVMTSNTMGSSASTGPVKVKAWFDRDTCVVIRMPPRGQFTFEELYKKIVERRRLEYKGQDQDDEDLDIEYRDEKDGEYYRLEGDEDLDIAVERNEKLTLAVRATSP</sequence>
<dbReference type="Gene3D" id="3.10.20.90">
    <property type="entry name" value="Phosphatidylinositol 3-kinase Catalytic Subunit, Chain A, domain 1"/>
    <property type="match status" value="1"/>
</dbReference>
<keyword evidence="1 3" id="KW-0728">SH3 domain</keyword>
<feature type="region of interest" description="Disordered" evidence="4">
    <location>
        <begin position="130"/>
        <end position="231"/>
    </location>
</feature>
<dbReference type="AlphaFoldDB" id="A0A139HGQ0"/>
<dbReference type="PROSITE" id="PS50195">
    <property type="entry name" value="PX"/>
    <property type="match status" value="1"/>
</dbReference>
<feature type="compositionally biased region" description="Basic and acidic residues" evidence="4">
    <location>
        <begin position="1079"/>
        <end position="1092"/>
    </location>
</feature>
<evidence type="ECO:0000256" key="3">
    <source>
        <dbReference type="PROSITE-ProRule" id="PRU00192"/>
    </source>
</evidence>
<dbReference type="CDD" id="cd06890">
    <property type="entry name" value="PX_Bem1p"/>
    <property type="match status" value="1"/>
</dbReference>
<dbReference type="InterPro" id="IPR035550">
    <property type="entry name" value="Bem1/Scd2_PX"/>
</dbReference>
<dbReference type="CDD" id="cd11879">
    <property type="entry name" value="SH3_Bem1p_2"/>
    <property type="match status" value="1"/>
</dbReference>
<proteinExistence type="predicted"/>
<protein>
    <recommendedName>
        <fullName evidence="10">Protein scd2/ral3</fullName>
    </recommendedName>
</protein>
<feature type="compositionally biased region" description="Low complexity" evidence="4">
    <location>
        <begin position="756"/>
        <end position="768"/>
    </location>
</feature>
<feature type="compositionally biased region" description="Low complexity" evidence="4">
    <location>
        <begin position="1093"/>
        <end position="1113"/>
    </location>
</feature>
<feature type="region of interest" description="Disordered" evidence="4">
    <location>
        <begin position="754"/>
        <end position="792"/>
    </location>
</feature>
<feature type="compositionally biased region" description="Polar residues" evidence="4">
    <location>
        <begin position="1165"/>
        <end position="1178"/>
    </location>
</feature>
<evidence type="ECO:0000256" key="4">
    <source>
        <dbReference type="SAM" id="MobiDB-lite"/>
    </source>
</evidence>
<evidence type="ECO:0000259" key="7">
    <source>
        <dbReference type="PROSITE" id="PS51745"/>
    </source>
</evidence>
<dbReference type="PROSITE" id="PS51745">
    <property type="entry name" value="PB1"/>
    <property type="match status" value="1"/>
</dbReference>
<dbReference type="Pfam" id="PF00018">
    <property type="entry name" value="SH3_1"/>
    <property type="match status" value="2"/>
</dbReference>
<dbReference type="GO" id="GO:0060090">
    <property type="term" value="F:molecular adaptor activity"/>
    <property type="evidence" value="ECO:0007669"/>
    <property type="project" value="UniProtKB-ARBA"/>
</dbReference>
<evidence type="ECO:0000259" key="5">
    <source>
        <dbReference type="PROSITE" id="PS50002"/>
    </source>
</evidence>
<feature type="domain" description="SH3" evidence="5">
    <location>
        <begin position="809"/>
        <end position="871"/>
    </location>
</feature>
<name>A0A139HGQ0_9PEZI</name>
<dbReference type="GO" id="GO:0051130">
    <property type="term" value="P:positive regulation of cellular component organization"/>
    <property type="evidence" value="ECO:0007669"/>
    <property type="project" value="UniProtKB-ARBA"/>
</dbReference>
<dbReference type="OrthoDB" id="548867at2759"/>
<comment type="caution">
    <text evidence="8">The sequence shown here is derived from an EMBL/GenBank/DDBJ whole genome shotgun (WGS) entry which is preliminary data.</text>
</comment>
<feature type="region of interest" description="Disordered" evidence="4">
    <location>
        <begin position="1069"/>
        <end position="1179"/>
    </location>
</feature>
<dbReference type="SMART" id="SM00326">
    <property type="entry name" value="SH3"/>
    <property type="match status" value="2"/>
</dbReference>
<keyword evidence="9" id="KW-1185">Reference proteome</keyword>
<feature type="region of interest" description="Disordered" evidence="4">
    <location>
        <begin position="1"/>
        <end position="29"/>
    </location>
</feature>
<dbReference type="Gene3D" id="3.30.1520.10">
    <property type="entry name" value="Phox-like domain"/>
    <property type="match status" value="1"/>
</dbReference>
<keyword evidence="2" id="KW-0677">Repeat</keyword>
<dbReference type="GO" id="GO:0005634">
    <property type="term" value="C:nucleus"/>
    <property type="evidence" value="ECO:0007669"/>
    <property type="project" value="TreeGrafter"/>
</dbReference>
<dbReference type="GO" id="GO:0005938">
    <property type="term" value="C:cell cortex"/>
    <property type="evidence" value="ECO:0007669"/>
    <property type="project" value="UniProtKB-ARBA"/>
</dbReference>
<dbReference type="InterPro" id="IPR036871">
    <property type="entry name" value="PX_dom_sf"/>
</dbReference>
<evidence type="ECO:0000259" key="6">
    <source>
        <dbReference type="PROSITE" id="PS50195"/>
    </source>
</evidence>
<evidence type="ECO:0008006" key="10">
    <source>
        <dbReference type="Google" id="ProtNLM"/>
    </source>
</evidence>
<dbReference type="Pfam" id="PF00787">
    <property type="entry name" value="PX"/>
    <property type="match status" value="1"/>
</dbReference>
<feature type="compositionally biased region" description="Low complexity" evidence="4">
    <location>
        <begin position="1141"/>
        <end position="1152"/>
    </location>
</feature>
<dbReference type="Pfam" id="PF03399">
    <property type="entry name" value="SAC3_GANP"/>
    <property type="match status" value="1"/>
</dbReference>
<dbReference type="GO" id="GO:1902494">
    <property type="term" value="C:catalytic complex"/>
    <property type="evidence" value="ECO:0007669"/>
    <property type="project" value="UniProtKB-ARBA"/>
</dbReference>
<dbReference type="CDD" id="cd05992">
    <property type="entry name" value="PB1"/>
    <property type="match status" value="1"/>
</dbReference>
<dbReference type="InterPro" id="IPR001452">
    <property type="entry name" value="SH3_domain"/>
</dbReference>
<evidence type="ECO:0000313" key="8">
    <source>
        <dbReference type="EMBL" id="KXT01597.1"/>
    </source>
</evidence>
<organism evidence="8 9">
    <name type="scientific">Pseudocercospora eumusae</name>
    <dbReference type="NCBI Taxonomy" id="321146"/>
    <lineage>
        <taxon>Eukaryota</taxon>
        <taxon>Fungi</taxon>
        <taxon>Dikarya</taxon>
        <taxon>Ascomycota</taxon>
        <taxon>Pezizomycotina</taxon>
        <taxon>Dothideomycetes</taxon>
        <taxon>Dothideomycetidae</taxon>
        <taxon>Mycosphaerellales</taxon>
        <taxon>Mycosphaerellaceae</taxon>
        <taxon>Pseudocercospora</taxon>
    </lineage>
</organism>
<dbReference type="FunFam" id="3.30.1520.10:FF:000041">
    <property type="entry name" value="Protein kinase activator Bem1"/>
    <property type="match status" value="1"/>
</dbReference>
<evidence type="ECO:0000313" key="9">
    <source>
        <dbReference type="Proteomes" id="UP000070133"/>
    </source>
</evidence>
<dbReference type="Gene3D" id="2.30.30.40">
    <property type="entry name" value="SH3 Domains"/>
    <property type="match status" value="2"/>
</dbReference>
<dbReference type="GO" id="GO:0030427">
    <property type="term" value="C:site of polarized growth"/>
    <property type="evidence" value="ECO:0007669"/>
    <property type="project" value="UniProtKB-ARBA"/>
</dbReference>
<feature type="domain" description="SH3" evidence="5">
    <location>
        <begin position="685"/>
        <end position="749"/>
    </location>
</feature>
<dbReference type="InterPro" id="IPR045107">
    <property type="entry name" value="SAC3/GANP/THP3"/>
</dbReference>
<dbReference type="FunFam" id="2.30.30.40:FF:000093">
    <property type="entry name" value="Protein kinase activator Bem1"/>
    <property type="match status" value="1"/>
</dbReference>
<dbReference type="PANTHER" id="PTHR12436">
    <property type="entry name" value="80 KDA MCM3-ASSOCIATED PROTEIN"/>
    <property type="match status" value="1"/>
</dbReference>
<dbReference type="InterPro" id="IPR053793">
    <property type="entry name" value="PB1-like"/>
</dbReference>
<dbReference type="EMBL" id="LFZN01000052">
    <property type="protein sequence ID" value="KXT01597.1"/>
    <property type="molecule type" value="Genomic_DNA"/>
</dbReference>
<dbReference type="Gene3D" id="1.25.40.990">
    <property type="match status" value="1"/>
</dbReference>
<feature type="domain" description="PB1" evidence="7">
    <location>
        <begin position="1180"/>
        <end position="1268"/>
    </location>
</feature>
<feature type="domain" description="PX" evidence="6">
    <location>
        <begin position="949"/>
        <end position="1070"/>
    </location>
</feature>
<reference evidence="8 9" key="1">
    <citation type="submission" date="2015-07" db="EMBL/GenBank/DDBJ databases">
        <title>Comparative genomics of the Sigatoka disease complex on banana suggests a link between parallel evolutionary changes in Pseudocercospora fijiensis and Pseudocercospora eumusae and increased virulence on the banana host.</title>
        <authorList>
            <person name="Chang T.-C."/>
            <person name="Salvucci A."/>
            <person name="Crous P.W."/>
            <person name="Stergiopoulos I."/>
        </authorList>
    </citation>
    <scope>NUCLEOTIDE SEQUENCE [LARGE SCALE GENOMIC DNA]</scope>
    <source>
        <strain evidence="8 9">CBS 114824</strain>
    </source>
</reference>
<dbReference type="InterPro" id="IPR005062">
    <property type="entry name" value="SAC3/GANP/THP3_conserved"/>
</dbReference>
<evidence type="ECO:0000256" key="1">
    <source>
        <dbReference type="ARBA" id="ARBA00022443"/>
    </source>
</evidence>
<dbReference type="GO" id="GO:0035091">
    <property type="term" value="F:phosphatidylinositol binding"/>
    <property type="evidence" value="ECO:0007669"/>
    <property type="project" value="InterPro"/>
</dbReference>
<feature type="compositionally biased region" description="Low complexity" evidence="4">
    <location>
        <begin position="18"/>
        <end position="29"/>
    </location>
</feature>
<dbReference type="SUPFAM" id="SSF50044">
    <property type="entry name" value="SH3-domain"/>
    <property type="match status" value="2"/>
</dbReference>
<dbReference type="SUPFAM" id="SSF64268">
    <property type="entry name" value="PX domain"/>
    <property type="match status" value="1"/>
</dbReference>
<dbReference type="PROSITE" id="PS50002">
    <property type="entry name" value="SH3"/>
    <property type="match status" value="2"/>
</dbReference>
<gene>
    <name evidence="8" type="ORF">AC578_8031</name>
</gene>
<dbReference type="SUPFAM" id="SSF54277">
    <property type="entry name" value="CAD &amp; PB1 domains"/>
    <property type="match status" value="1"/>
</dbReference>
<dbReference type="InterPro" id="IPR001683">
    <property type="entry name" value="PX_dom"/>
</dbReference>